<name>A0A2I8VJV0_9EURY</name>
<gene>
    <name evidence="2" type="ORF">C2R22_11540</name>
</gene>
<dbReference type="AlphaFoldDB" id="A0A2I8VJV0"/>
<sequence length="188" mass="20170">MAARGEWPLAVRGTSQMTPPTTPNQSSNAERAAVVNRHVTKRIEAVNECDPSDDPGAFDFVVEGDSFDEPALGLLASYLGAAATHHSTALDIAVDVRRVVVEVEGGMTRFDGGAVEPPGENDLWRATPTEQSRVRALIEAHTDDSADRLAVWRDRLVGDDVPFSMVPGLVGVDLLVTPRAALRDVTDD</sequence>
<feature type="region of interest" description="Disordered" evidence="1">
    <location>
        <begin position="1"/>
        <end position="32"/>
    </location>
</feature>
<dbReference type="EMBL" id="CP026309">
    <property type="protein sequence ID" value="AUV82202.1"/>
    <property type="molecule type" value="Genomic_DNA"/>
</dbReference>
<organism evidence="2 3">
    <name type="scientific">Salinigranum rubrum</name>
    <dbReference type="NCBI Taxonomy" id="755307"/>
    <lineage>
        <taxon>Archaea</taxon>
        <taxon>Methanobacteriati</taxon>
        <taxon>Methanobacteriota</taxon>
        <taxon>Stenosarchaea group</taxon>
        <taxon>Halobacteria</taxon>
        <taxon>Halobacteriales</taxon>
        <taxon>Haloferacaceae</taxon>
        <taxon>Salinigranum</taxon>
    </lineage>
</organism>
<proteinExistence type="predicted"/>
<accession>A0A2I8VJV0</accession>
<protein>
    <submittedName>
        <fullName evidence="2">Uncharacterized protein</fullName>
    </submittedName>
</protein>
<reference evidence="2 3" key="1">
    <citation type="submission" date="2018-01" db="EMBL/GenBank/DDBJ databases">
        <title>Complete genome sequence of Salinigranum rubrum GX10T, an extremely halophilic archaeon isolated from a marine solar saltern.</title>
        <authorList>
            <person name="Han S."/>
        </authorList>
    </citation>
    <scope>NUCLEOTIDE SEQUENCE [LARGE SCALE GENOMIC DNA]</scope>
    <source>
        <strain evidence="2 3">GX10</strain>
    </source>
</reference>
<evidence type="ECO:0000256" key="1">
    <source>
        <dbReference type="SAM" id="MobiDB-lite"/>
    </source>
</evidence>
<evidence type="ECO:0000313" key="3">
    <source>
        <dbReference type="Proteomes" id="UP000236584"/>
    </source>
</evidence>
<keyword evidence="3" id="KW-1185">Reference proteome</keyword>
<feature type="compositionally biased region" description="Polar residues" evidence="1">
    <location>
        <begin position="13"/>
        <end position="29"/>
    </location>
</feature>
<dbReference type="Proteomes" id="UP000236584">
    <property type="component" value="Chromosome"/>
</dbReference>
<dbReference type="KEGG" id="srub:C2R22_11540"/>
<evidence type="ECO:0000313" key="2">
    <source>
        <dbReference type="EMBL" id="AUV82202.1"/>
    </source>
</evidence>